<evidence type="ECO:0008006" key="9">
    <source>
        <dbReference type="Google" id="ProtNLM"/>
    </source>
</evidence>
<evidence type="ECO:0000256" key="1">
    <source>
        <dbReference type="ARBA" id="ARBA00004651"/>
    </source>
</evidence>
<dbReference type="PANTHER" id="PTHR30250">
    <property type="entry name" value="PST FAMILY PREDICTED COLANIC ACID TRANSPORTER"/>
    <property type="match status" value="1"/>
</dbReference>
<feature type="transmembrane region" description="Helical" evidence="6">
    <location>
        <begin position="333"/>
        <end position="355"/>
    </location>
</feature>
<keyword evidence="3 6" id="KW-0812">Transmembrane</keyword>
<evidence type="ECO:0000313" key="7">
    <source>
        <dbReference type="EMBL" id="WYK18817.1"/>
    </source>
</evidence>
<dbReference type="EMBL" id="CP146606">
    <property type="protein sequence ID" value="WYK18817.1"/>
    <property type="molecule type" value="Genomic_DNA"/>
</dbReference>
<dbReference type="Proteomes" id="UP001281305">
    <property type="component" value="Chromosome"/>
</dbReference>
<keyword evidence="4 6" id="KW-1133">Transmembrane helix</keyword>
<name>A0ABZ2TGP4_9RHOB</name>
<feature type="transmembrane region" description="Helical" evidence="6">
    <location>
        <begin position="71"/>
        <end position="92"/>
    </location>
</feature>
<dbReference type="InterPro" id="IPR050833">
    <property type="entry name" value="Poly_Biosynth_Transport"/>
</dbReference>
<feature type="transmembrane region" description="Helical" evidence="6">
    <location>
        <begin position="150"/>
        <end position="174"/>
    </location>
</feature>
<feature type="transmembrane region" description="Helical" evidence="6">
    <location>
        <begin position="375"/>
        <end position="394"/>
    </location>
</feature>
<comment type="subcellular location">
    <subcellularLocation>
        <location evidence="1">Cell membrane</location>
        <topology evidence="1">Multi-pass membrane protein</topology>
    </subcellularLocation>
</comment>
<sequence>MPIHLQTRNNVGNQTLKRMMTSAVKTMQGSDTLRAGGAAGVMIATRVFGAFGTLAYTVILARMLTPQEFGLVWTLWSGAFIAAYLSTLNIGATAIREVVRARASGEDATAAGFVIVSRRVLLCAGLPVAAAFVTLIWVRNPAMTETYPLAILLAATMIPVMGWNATNAAQAVALDQVLRSQVPGMLLRPLVFCIVLGSAWIAGVSLSLESVVGLYLAIVILIAFVQFALLRRFFDFMAIATPDTSGWQRWIATGLLLAPNRLLTDRLRDVLLLIAAIPLGAVGVAQMAVALSVVTFLSFAVNAVETSFAPKISRSISNVQSEERAADKDPRTLHFIAMSGAIKICLMSAGALVLWLFMPFVIGLFGADYAASEKVIWWLFLVPLASAVFGNTALMMQLFDKRRVFFLTSVLGLGALLLVGFLTATSASNALEITASGFALTMVALQALRWALCWITTGIDVSALGALMRWQNHAPDQQGEQKVDV</sequence>
<evidence type="ECO:0000256" key="2">
    <source>
        <dbReference type="ARBA" id="ARBA00022475"/>
    </source>
</evidence>
<feature type="transmembrane region" description="Helical" evidence="6">
    <location>
        <begin position="447"/>
        <end position="468"/>
    </location>
</feature>
<feature type="transmembrane region" description="Helical" evidence="6">
    <location>
        <begin position="35"/>
        <end position="59"/>
    </location>
</feature>
<organism evidence="7 8">
    <name type="scientific">Roseovarius rhodophyticola</name>
    <dbReference type="NCBI Taxonomy" id="3080827"/>
    <lineage>
        <taxon>Bacteria</taxon>
        <taxon>Pseudomonadati</taxon>
        <taxon>Pseudomonadota</taxon>
        <taxon>Alphaproteobacteria</taxon>
        <taxon>Rhodobacterales</taxon>
        <taxon>Roseobacteraceae</taxon>
        <taxon>Roseovarius</taxon>
    </lineage>
</organism>
<feature type="transmembrane region" description="Helical" evidence="6">
    <location>
        <begin position="120"/>
        <end position="138"/>
    </location>
</feature>
<gene>
    <name evidence="7" type="ORF">RZS32_002710</name>
</gene>
<reference evidence="7 8" key="1">
    <citation type="submission" date="2024-02" db="EMBL/GenBank/DDBJ databases">
        <title>Roseovarius strain W115 nov., isolated from a marine algae.</title>
        <authorList>
            <person name="Lee M.W."/>
            <person name="Lee J.K."/>
            <person name="Kim J.M."/>
            <person name="Choi D.G."/>
            <person name="Baek J.H."/>
            <person name="Bayburt H."/>
            <person name="Jung J.J."/>
            <person name="Han D.M."/>
            <person name="Jeon C.O."/>
        </authorList>
    </citation>
    <scope>NUCLEOTIDE SEQUENCE [LARGE SCALE GENOMIC DNA]</scope>
    <source>
        <strain evidence="7 8">W115</strain>
    </source>
</reference>
<keyword evidence="5 6" id="KW-0472">Membrane</keyword>
<proteinExistence type="predicted"/>
<feature type="transmembrane region" description="Helical" evidence="6">
    <location>
        <begin position="406"/>
        <end position="427"/>
    </location>
</feature>
<dbReference type="RefSeq" id="WP_339106795.1">
    <property type="nucleotide sequence ID" value="NZ_CP146606.1"/>
</dbReference>
<evidence type="ECO:0000256" key="3">
    <source>
        <dbReference type="ARBA" id="ARBA00022692"/>
    </source>
</evidence>
<evidence type="ECO:0000256" key="5">
    <source>
        <dbReference type="ARBA" id="ARBA00023136"/>
    </source>
</evidence>
<evidence type="ECO:0000256" key="4">
    <source>
        <dbReference type="ARBA" id="ARBA00022989"/>
    </source>
</evidence>
<feature type="transmembrane region" description="Helical" evidence="6">
    <location>
        <begin position="212"/>
        <end position="230"/>
    </location>
</feature>
<accession>A0ABZ2TGP4</accession>
<protein>
    <recommendedName>
        <fullName evidence="9">Membrane protein involved in the export of O-antigen and teichoic acid</fullName>
    </recommendedName>
</protein>
<dbReference type="PANTHER" id="PTHR30250:SF11">
    <property type="entry name" value="O-ANTIGEN TRANSPORTER-RELATED"/>
    <property type="match status" value="1"/>
</dbReference>
<evidence type="ECO:0000256" key="6">
    <source>
        <dbReference type="SAM" id="Phobius"/>
    </source>
</evidence>
<evidence type="ECO:0000313" key="8">
    <source>
        <dbReference type="Proteomes" id="UP001281305"/>
    </source>
</evidence>
<keyword evidence="2" id="KW-1003">Cell membrane</keyword>
<feature type="transmembrane region" description="Helical" evidence="6">
    <location>
        <begin position="186"/>
        <end position="206"/>
    </location>
</feature>
<keyword evidence="8" id="KW-1185">Reference proteome</keyword>
<feature type="transmembrane region" description="Helical" evidence="6">
    <location>
        <begin position="270"/>
        <end position="288"/>
    </location>
</feature>